<dbReference type="AlphaFoldDB" id="A0A388JJP5"/>
<organism evidence="2 3">
    <name type="scientific">Chara braunii</name>
    <name type="common">Braun's stonewort</name>
    <dbReference type="NCBI Taxonomy" id="69332"/>
    <lineage>
        <taxon>Eukaryota</taxon>
        <taxon>Viridiplantae</taxon>
        <taxon>Streptophyta</taxon>
        <taxon>Charophyceae</taxon>
        <taxon>Charales</taxon>
        <taxon>Characeae</taxon>
        <taxon>Chara</taxon>
    </lineage>
</organism>
<sequence length="490" mass="57400">MREWGLQRSEDVWRALMMEAFTGKRIKSRFRKEIMQAWRSMKPDLRTPPSSKQQILEQPLFDNPSVRNAEGATLTAKKGPGNFGYKWVQRGVSTVRDIWNEDSNQWRSPAELKGKLGQLPDQEQKAESIRAALPQEWKHRLGPYGVNPPGTWFHAEAPEYHRFYRLEEWDAEVQGKCVLEVFEKESRESSKLVSFGTVVRYGLSGLSECRIILSEDKKQTPMTVGGGRDYSKLRIDPEAWGWAGVDENTIGLRKLGKNMCRVGRKERKSVEEKLTSRWERTIHNIPPPKKEELNNLWEQLKIIPSQKLASLLWLQSHLAVPTAMWLRNRGMEALDPKCVRCGWLFEEAKHMWWDCPKSQKWWKWWLFSWKEITGRNKFTDERWVLSGAVPDEYKSKEGWGYMAQVTRAIMLGLIWKDRNMKRFDNKELADGQAYQLFKYLLANEIRADWQRTRKKKGKGKGVNWFLKTWALGSCFATVTLEGRMVLSQWL</sequence>
<evidence type="ECO:0000313" key="3">
    <source>
        <dbReference type="Proteomes" id="UP000265515"/>
    </source>
</evidence>
<accession>A0A388JJP5</accession>
<dbReference type="InterPro" id="IPR026960">
    <property type="entry name" value="RVT-Znf"/>
</dbReference>
<dbReference type="Pfam" id="PF13966">
    <property type="entry name" value="zf-RVT"/>
    <property type="match status" value="1"/>
</dbReference>
<evidence type="ECO:0000259" key="1">
    <source>
        <dbReference type="Pfam" id="PF13966"/>
    </source>
</evidence>
<evidence type="ECO:0000313" key="2">
    <source>
        <dbReference type="EMBL" id="GBG42341.1"/>
    </source>
</evidence>
<dbReference type="Gramene" id="GBG42341">
    <property type="protein sequence ID" value="GBG42341"/>
    <property type="gene ID" value="CBR_g75808"/>
</dbReference>
<dbReference type="Proteomes" id="UP000265515">
    <property type="component" value="Unassembled WGS sequence"/>
</dbReference>
<keyword evidence="3" id="KW-1185">Reference proteome</keyword>
<feature type="non-terminal residue" evidence="2">
    <location>
        <position position="490"/>
    </location>
</feature>
<name>A0A388JJP5_CHABU</name>
<proteinExistence type="predicted"/>
<comment type="caution">
    <text evidence="2">The sequence shown here is derived from an EMBL/GenBank/DDBJ whole genome shotgun (WGS) entry which is preliminary data.</text>
</comment>
<feature type="domain" description="Reverse transcriptase zinc-binding" evidence="1">
    <location>
        <begin position="288"/>
        <end position="362"/>
    </location>
</feature>
<reference evidence="2 3" key="1">
    <citation type="journal article" date="2018" name="Cell">
        <title>The Chara Genome: Secondary Complexity and Implications for Plant Terrestrialization.</title>
        <authorList>
            <person name="Nishiyama T."/>
            <person name="Sakayama H."/>
            <person name="Vries J.D."/>
            <person name="Buschmann H."/>
            <person name="Saint-Marcoux D."/>
            <person name="Ullrich K.K."/>
            <person name="Haas F.B."/>
            <person name="Vanderstraeten L."/>
            <person name="Becker D."/>
            <person name="Lang D."/>
            <person name="Vosolsobe S."/>
            <person name="Rombauts S."/>
            <person name="Wilhelmsson P.K.I."/>
            <person name="Janitza P."/>
            <person name="Kern R."/>
            <person name="Heyl A."/>
            <person name="Rumpler F."/>
            <person name="Villalobos L.I.A.C."/>
            <person name="Clay J.M."/>
            <person name="Skokan R."/>
            <person name="Toyoda A."/>
            <person name="Suzuki Y."/>
            <person name="Kagoshima H."/>
            <person name="Schijlen E."/>
            <person name="Tajeshwar N."/>
            <person name="Catarino B."/>
            <person name="Hetherington A.J."/>
            <person name="Saltykova A."/>
            <person name="Bonnot C."/>
            <person name="Breuninger H."/>
            <person name="Symeonidi A."/>
            <person name="Radhakrishnan G.V."/>
            <person name="Van Nieuwerburgh F."/>
            <person name="Deforce D."/>
            <person name="Chang C."/>
            <person name="Karol K.G."/>
            <person name="Hedrich R."/>
            <person name="Ulvskov P."/>
            <person name="Glockner G."/>
            <person name="Delwiche C.F."/>
            <person name="Petrasek J."/>
            <person name="Van de Peer Y."/>
            <person name="Friml J."/>
            <person name="Beilby M."/>
            <person name="Dolan L."/>
            <person name="Kohara Y."/>
            <person name="Sugano S."/>
            <person name="Fujiyama A."/>
            <person name="Delaux P.-M."/>
            <person name="Quint M."/>
            <person name="TheiBen G."/>
            <person name="Hagemann M."/>
            <person name="Harholt J."/>
            <person name="Dunand C."/>
            <person name="Zachgo S."/>
            <person name="Langdale J."/>
            <person name="Maumus F."/>
            <person name="Straeten D.V.D."/>
            <person name="Gould S.B."/>
            <person name="Rensing S.A."/>
        </authorList>
    </citation>
    <scope>NUCLEOTIDE SEQUENCE [LARGE SCALE GENOMIC DNA]</scope>
    <source>
        <strain evidence="2 3">S276</strain>
    </source>
</reference>
<gene>
    <name evidence="2" type="ORF">CBR_g75808</name>
</gene>
<dbReference type="EMBL" id="BFEA01002694">
    <property type="protein sequence ID" value="GBG42341.1"/>
    <property type="molecule type" value="Genomic_DNA"/>
</dbReference>
<protein>
    <recommendedName>
        <fullName evidence="1">Reverse transcriptase zinc-binding domain-containing protein</fullName>
    </recommendedName>
</protein>
<dbReference type="OrthoDB" id="1210644at2759"/>